<name>A0A7Z7VMP2_VIBCL</name>
<reference evidence="1 2" key="1">
    <citation type="submission" date="2019-02" db="EMBL/GenBank/DDBJ databases">
        <title>Genomic plasticity associated with the antimicrobial resistance in Vibrio cholerae.</title>
        <authorList>
            <person name="Verma J."/>
            <person name="Bag S."/>
            <person name="Saha B."/>
            <person name="Kumar P."/>
            <person name="Ghosh T.S."/>
            <person name="Dayal M."/>
            <person name="Senapati T."/>
            <person name="Mehra S."/>
            <person name="Dey P."/>
            <person name="Desigamani A."/>
            <person name="Kumar D."/>
            <person name="Rana P."/>
            <person name="Kumar B."/>
            <person name="Maiti T.K."/>
            <person name="Sharma N.C."/>
            <person name="Bhadra R.K."/>
            <person name="Mutreja A."/>
            <person name="Nair G.B."/>
            <person name="Ramamurthy T."/>
            <person name="Das B."/>
        </authorList>
    </citation>
    <scope>NUCLEOTIDE SEQUENCE [LARGE SCALE GENOMIC DNA]</scope>
    <source>
        <strain evidence="1 2">IDH06781</strain>
    </source>
</reference>
<dbReference type="Proteomes" id="UP000294145">
    <property type="component" value="Unassembled WGS sequence"/>
</dbReference>
<accession>A0A7Z7VMP2</accession>
<evidence type="ECO:0000313" key="1">
    <source>
        <dbReference type="EMBL" id="TBM41310.1"/>
    </source>
</evidence>
<dbReference type="RefSeq" id="WP_114709036.1">
    <property type="nucleotide sequence ID" value="NZ_JACWKW010000009.1"/>
</dbReference>
<organism evidence="1 2">
    <name type="scientific">Vibrio cholerae</name>
    <dbReference type="NCBI Taxonomy" id="666"/>
    <lineage>
        <taxon>Bacteria</taxon>
        <taxon>Pseudomonadati</taxon>
        <taxon>Pseudomonadota</taxon>
        <taxon>Gammaproteobacteria</taxon>
        <taxon>Vibrionales</taxon>
        <taxon>Vibrionaceae</taxon>
        <taxon>Vibrio</taxon>
    </lineage>
</organism>
<evidence type="ECO:0000313" key="2">
    <source>
        <dbReference type="Proteomes" id="UP000294145"/>
    </source>
</evidence>
<gene>
    <name evidence="1" type="ORF">EYB64_12105</name>
</gene>
<comment type="caution">
    <text evidence="1">The sequence shown here is derived from an EMBL/GenBank/DDBJ whole genome shotgun (WGS) entry which is preliminary data.</text>
</comment>
<sequence length="109" mass="12941">MKRNTELAVLYVGSKNNCIFFEVFDKTDGMRSLGTVKQYPSRIDFLLSDQLKPDVLRKMSILERQNRDILRSNFKKFHDKKLFINQIDISFRRSKLIRNELKLSLESVL</sequence>
<dbReference type="AlphaFoldDB" id="A0A7Z7VMP2"/>
<protein>
    <submittedName>
        <fullName evidence="1">Uncharacterized protein</fullName>
    </submittedName>
</protein>
<dbReference type="EMBL" id="SISP01000020">
    <property type="protein sequence ID" value="TBM41310.1"/>
    <property type="molecule type" value="Genomic_DNA"/>
</dbReference>
<proteinExistence type="predicted"/>